<dbReference type="Proteomes" id="UP000233556">
    <property type="component" value="Unassembled WGS sequence"/>
</dbReference>
<sequence length="78" mass="8270">MAPHVPMVHPPAMMFLHMAPCVLMAPHVPMVSPQPHVSPCVPMAPCVLMAPHSPRVSLHVSHVPSPLPPCPAMGPGHE</sequence>
<reference evidence="3" key="2">
    <citation type="submission" date="2017-12" db="EMBL/GenBank/DDBJ databases">
        <title>Genome sequence of the Bar-tailed Godwit (Limosa lapponica baueri).</title>
        <authorList>
            <person name="Lima N.C.B."/>
            <person name="Parody-Merino A.M."/>
            <person name="Battley P.F."/>
            <person name="Fidler A.E."/>
            <person name="Prosdocimi F."/>
        </authorList>
    </citation>
    <scope>NUCLEOTIDE SEQUENCE [LARGE SCALE GENOMIC DNA]</scope>
</reference>
<evidence type="ECO:0000313" key="2">
    <source>
        <dbReference type="EMBL" id="PKU27381.1"/>
    </source>
</evidence>
<gene>
    <name evidence="2" type="ORF">llap_22315</name>
</gene>
<feature type="chain" id="PRO_5014147346" evidence="1">
    <location>
        <begin position="25"/>
        <end position="78"/>
    </location>
</feature>
<organism evidence="2 3">
    <name type="scientific">Limosa lapponica baueri</name>
    <dbReference type="NCBI Taxonomy" id="1758121"/>
    <lineage>
        <taxon>Eukaryota</taxon>
        <taxon>Metazoa</taxon>
        <taxon>Chordata</taxon>
        <taxon>Craniata</taxon>
        <taxon>Vertebrata</taxon>
        <taxon>Euteleostomi</taxon>
        <taxon>Archelosauria</taxon>
        <taxon>Archosauria</taxon>
        <taxon>Dinosauria</taxon>
        <taxon>Saurischia</taxon>
        <taxon>Theropoda</taxon>
        <taxon>Coelurosauria</taxon>
        <taxon>Aves</taxon>
        <taxon>Neognathae</taxon>
        <taxon>Neoaves</taxon>
        <taxon>Charadriiformes</taxon>
        <taxon>Scolopacidae</taxon>
        <taxon>Limosa</taxon>
    </lineage>
</organism>
<protein>
    <submittedName>
        <fullName evidence="2">Uncharacterized protein</fullName>
    </submittedName>
</protein>
<keyword evidence="3" id="KW-1185">Reference proteome</keyword>
<dbReference type="EMBL" id="KZ527999">
    <property type="protein sequence ID" value="PKU27381.1"/>
    <property type="molecule type" value="Genomic_DNA"/>
</dbReference>
<name>A0A2I0T0Q4_LIMLA</name>
<proteinExistence type="predicted"/>
<feature type="signal peptide" evidence="1">
    <location>
        <begin position="1"/>
        <end position="24"/>
    </location>
</feature>
<keyword evidence="1" id="KW-0732">Signal</keyword>
<evidence type="ECO:0000313" key="3">
    <source>
        <dbReference type="Proteomes" id="UP000233556"/>
    </source>
</evidence>
<evidence type="ECO:0000256" key="1">
    <source>
        <dbReference type="SAM" id="SignalP"/>
    </source>
</evidence>
<reference evidence="3" key="1">
    <citation type="submission" date="2017-11" db="EMBL/GenBank/DDBJ databases">
        <authorList>
            <person name="Lima N.C."/>
            <person name="Parody-Merino A.M."/>
            <person name="Battley P.F."/>
            <person name="Fidler A.E."/>
            <person name="Prosdocimi F."/>
        </authorList>
    </citation>
    <scope>NUCLEOTIDE SEQUENCE [LARGE SCALE GENOMIC DNA]</scope>
</reference>
<accession>A0A2I0T0Q4</accession>
<dbReference type="AlphaFoldDB" id="A0A2I0T0Q4"/>